<evidence type="ECO:0000256" key="3">
    <source>
        <dbReference type="ARBA" id="ARBA00022801"/>
    </source>
</evidence>
<dbReference type="GO" id="GO:0005730">
    <property type="term" value="C:nucleolus"/>
    <property type="evidence" value="ECO:0007669"/>
    <property type="project" value="UniProtKB-SubCell"/>
</dbReference>
<proteinExistence type="inferred from homology"/>
<dbReference type="Pfam" id="PF13959">
    <property type="entry name" value="CTE_SPB4"/>
    <property type="match status" value="1"/>
</dbReference>
<dbReference type="PROSITE" id="PS00039">
    <property type="entry name" value="DEAD_ATP_HELICASE"/>
    <property type="match status" value="1"/>
</dbReference>
<keyword evidence="2 10" id="KW-0547">Nucleotide-binding</keyword>
<gene>
    <name evidence="15" type="ORF">Zmor_001759</name>
</gene>
<dbReference type="AlphaFoldDB" id="A0AA38MSM4"/>
<comment type="function">
    <text evidence="11">RNA helicase.</text>
</comment>
<dbReference type="GO" id="GO:0005524">
    <property type="term" value="F:ATP binding"/>
    <property type="evidence" value="ECO:0007669"/>
    <property type="project" value="UniProtKB-UniRule"/>
</dbReference>
<evidence type="ECO:0000313" key="15">
    <source>
        <dbReference type="EMBL" id="KAJ3666309.1"/>
    </source>
</evidence>
<dbReference type="SMART" id="SM00490">
    <property type="entry name" value="HELICc"/>
    <property type="match status" value="1"/>
</dbReference>
<dbReference type="GO" id="GO:0003723">
    <property type="term" value="F:RNA binding"/>
    <property type="evidence" value="ECO:0007669"/>
    <property type="project" value="UniProtKB-UniRule"/>
</dbReference>
<dbReference type="PANTHER" id="PTHR24031">
    <property type="entry name" value="RNA HELICASE"/>
    <property type="match status" value="1"/>
</dbReference>
<evidence type="ECO:0000256" key="8">
    <source>
        <dbReference type="ARBA" id="ARBA00024357"/>
    </source>
</evidence>
<dbReference type="CDD" id="cd18787">
    <property type="entry name" value="SF2_C_DEAD"/>
    <property type="match status" value="1"/>
</dbReference>
<protein>
    <recommendedName>
        <fullName evidence="11">ATP-dependent RNA helicase</fullName>
        <ecNumber evidence="11">3.6.4.13</ecNumber>
    </recommendedName>
</protein>
<feature type="region of interest" description="Disordered" evidence="12">
    <location>
        <begin position="568"/>
        <end position="587"/>
    </location>
</feature>
<comment type="catalytic activity">
    <reaction evidence="9 11">
        <text>ATP + H2O = ADP + phosphate + H(+)</text>
        <dbReference type="Rhea" id="RHEA:13065"/>
        <dbReference type="ChEBI" id="CHEBI:15377"/>
        <dbReference type="ChEBI" id="CHEBI:15378"/>
        <dbReference type="ChEBI" id="CHEBI:30616"/>
        <dbReference type="ChEBI" id="CHEBI:43474"/>
        <dbReference type="ChEBI" id="CHEBI:456216"/>
        <dbReference type="EC" id="3.6.4.13"/>
    </reaction>
</comment>
<keyword evidence="16" id="KW-1185">Reference proteome</keyword>
<dbReference type="SMART" id="SM00487">
    <property type="entry name" value="DEXDc"/>
    <property type="match status" value="1"/>
</dbReference>
<evidence type="ECO:0000256" key="7">
    <source>
        <dbReference type="ARBA" id="ARBA00023242"/>
    </source>
</evidence>
<dbReference type="InterPro" id="IPR014001">
    <property type="entry name" value="Helicase_ATP-bd"/>
</dbReference>
<evidence type="ECO:0000256" key="10">
    <source>
        <dbReference type="RuleBase" id="RU000492"/>
    </source>
</evidence>
<keyword evidence="3 10" id="KW-0378">Hydrolase</keyword>
<dbReference type="Pfam" id="PF00270">
    <property type="entry name" value="DEAD"/>
    <property type="match status" value="1"/>
</dbReference>
<dbReference type="Proteomes" id="UP001168821">
    <property type="component" value="Unassembled WGS sequence"/>
</dbReference>
<dbReference type="SMART" id="SM01178">
    <property type="entry name" value="DUF4217"/>
    <property type="match status" value="1"/>
</dbReference>
<dbReference type="Pfam" id="PF00271">
    <property type="entry name" value="Helicase_C"/>
    <property type="match status" value="1"/>
</dbReference>
<evidence type="ECO:0000256" key="1">
    <source>
        <dbReference type="ARBA" id="ARBA00004604"/>
    </source>
</evidence>
<dbReference type="PROSITE" id="PS51192">
    <property type="entry name" value="HELICASE_ATP_BIND_1"/>
    <property type="match status" value="1"/>
</dbReference>
<dbReference type="GO" id="GO:0016787">
    <property type="term" value="F:hydrolase activity"/>
    <property type="evidence" value="ECO:0007669"/>
    <property type="project" value="UniProtKB-KW"/>
</dbReference>
<dbReference type="SUPFAM" id="SSF52540">
    <property type="entry name" value="P-loop containing nucleoside triphosphate hydrolases"/>
    <property type="match status" value="1"/>
</dbReference>
<feature type="domain" description="Helicase C-terminal" evidence="14">
    <location>
        <begin position="330"/>
        <end position="506"/>
    </location>
</feature>
<evidence type="ECO:0000313" key="16">
    <source>
        <dbReference type="Proteomes" id="UP001168821"/>
    </source>
</evidence>
<organism evidence="15 16">
    <name type="scientific">Zophobas morio</name>
    <dbReference type="NCBI Taxonomy" id="2755281"/>
    <lineage>
        <taxon>Eukaryota</taxon>
        <taxon>Metazoa</taxon>
        <taxon>Ecdysozoa</taxon>
        <taxon>Arthropoda</taxon>
        <taxon>Hexapoda</taxon>
        <taxon>Insecta</taxon>
        <taxon>Pterygota</taxon>
        <taxon>Neoptera</taxon>
        <taxon>Endopterygota</taxon>
        <taxon>Coleoptera</taxon>
        <taxon>Polyphaga</taxon>
        <taxon>Cucujiformia</taxon>
        <taxon>Tenebrionidae</taxon>
        <taxon>Zophobas</taxon>
    </lineage>
</organism>
<feature type="region of interest" description="Disordered" evidence="12">
    <location>
        <begin position="592"/>
        <end position="612"/>
    </location>
</feature>
<dbReference type="FunFam" id="3.40.50.300:FF:000379">
    <property type="entry name" value="RNA helicase"/>
    <property type="match status" value="1"/>
</dbReference>
<evidence type="ECO:0000259" key="13">
    <source>
        <dbReference type="PROSITE" id="PS51192"/>
    </source>
</evidence>
<dbReference type="InterPro" id="IPR011545">
    <property type="entry name" value="DEAD/DEAH_box_helicase_dom"/>
</dbReference>
<reference evidence="15" key="1">
    <citation type="journal article" date="2023" name="G3 (Bethesda)">
        <title>Whole genome assemblies of Zophobas morio and Tenebrio molitor.</title>
        <authorList>
            <person name="Kaur S."/>
            <person name="Stinson S.A."/>
            <person name="diCenzo G.C."/>
        </authorList>
    </citation>
    <scope>NUCLEOTIDE SEQUENCE</scope>
    <source>
        <strain evidence="15">QUZm001</strain>
    </source>
</reference>
<dbReference type="GO" id="GO:0003724">
    <property type="term" value="F:RNA helicase activity"/>
    <property type="evidence" value="ECO:0007669"/>
    <property type="project" value="UniProtKB-EC"/>
</dbReference>
<keyword evidence="4 10" id="KW-0347">Helicase</keyword>
<dbReference type="CDD" id="cd17942">
    <property type="entry name" value="DEADc_DDX18"/>
    <property type="match status" value="1"/>
</dbReference>
<dbReference type="EC" id="3.6.4.13" evidence="11"/>
<comment type="domain">
    <text evidence="11">The Q motif is unique to and characteristic of the DEAD box family of RNA helicases and controls ATP binding and hydrolysis.</text>
</comment>
<evidence type="ECO:0000256" key="11">
    <source>
        <dbReference type="RuleBase" id="RU365068"/>
    </source>
</evidence>
<keyword evidence="7" id="KW-0539">Nucleus</keyword>
<dbReference type="Gene3D" id="3.40.50.300">
    <property type="entry name" value="P-loop containing nucleotide triphosphate hydrolases"/>
    <property type="match status" value="2"/>
</dbReference>
<evidence type="ECO:0000256" key="5">
    <source>
        <dbReference type="ARBA" id="ARBA00022840"/>
    </source>
</evidence>
<dbReference type="InterPro" id="IPR001650">
    <property type="entry name" value="Helicase_C-like"/>
</dbReference>
<dbReference type="PROSITE" id="PS51194">
    <property type="entry name" value="HELICASE_CTER"/>
    <property type="match status" value="1"/>
</dbReference>
<dbReference type="InterPro" id="IPR000629">
    <property type="entry name" value="RNA-helicase_DEAD-box_CS"/>
</dbReference>
<evidence type="ECO:0000256" key="12">
    <source>
        <dbReference type="SAM" id="MobiDB-lite"/>
    </source>
</evidence>
<comment type="similarity">
    <text evidence="8">Belongs to the DEAD box helicase family. DDX18/HAS1 subfamily.</text>
</comment>
<feature type="compositionally biased region" description="Acidic residues" evidence="12">
    <location>
        <begin position="73"/>
        <end position="90"/>
    </location>
</feature>
<evidence type="ECO:0000256" key="6">
    <source>
        <dbReference type="ARBA" id="ARBA00022884"/>
    </source>
</evidence>
<keyword evidence="6 11" id="KW-0694">RNA-binding</keyword>
<evidence type="ECO:0000256" key="4">
    <source>
        <dbReference type="ARBA" id="ARBA00022806"/>
    </source>
</evidence>
<sequence length="612" mass="69149">MSIQDKVLMRKIKKREKQKLKLVQQKENQLMQSLNEDMEVNQGPPLVPSISGKRQPNEHIGPGRKKKRKNESDSSEEEEEGEGTDPEPNEEQNTLPGAETALEILSNSNFDTLKNKVCENTLKAIVDMGFTKMTEIQARSIPPLLEGRDLVGAAKTGSGKTLAFLVPAVELIYKLKFMPRNGTGVIIISPTRELSMQTFGVLKELMKYHHHTYGLVMGGASRQTEAQKLSKGINILVATPGRLLDHMQNTPDFLFKNLQCLIIDEADRILDIGFEEEMKQIINLLPKRRQTMLFSATQSKKTEALTALALKKEPIYVGVDDSKSEATVTGLEQGYVVCPSEKRLLFLFTFLKKNLKSKKNDKKKIMVFFSSCMSVKYHYELFNYIDLEVMCIHGKQKQAKRTTTFFQFCNADSGILLCTDVAARGLDIPAVDWIVQYDPPDDPKEYIHRVGRTARGEGSSGHALLMLRPEELGFLRYLKHAKVPLNEFDLSWNKIADIQLQLETLIGKNYFLNMSAKEAFKAYVRAYDSHHLKTIFDINTLDLAKVASSFGFKVPPAIDLKVGVKKSERPSKRKGGGGFGYYKNMNSLSSKDYKKNTVYRQPRRKNGANSFN</sequence>
<dbReference type="FunFam" id="3.40.50.300:FF:000460">
    <property type="entry name" value="RNA helicase"/>
    <property type="match status" value="1"/>
</dbReference>
<dbReference type="InterPro" id="IPR027417">
    <property type="entry name" value="P-loop_NTPase"/>
</dbReference>
<feature type="domain" description="Helicase ATP-binding" evidence="13">
    <location>
        <begin position="141"/>
        <end position="316"/>
    </location>
</feature>
<name>A0AA38MSM4_9CUCU</name>
<accession>A0AA38MSM4</accession>
<evidence type="ECO:0000256" key="9">
    <source>
        <dbReference type="ARBA" id="ARBA00047984"/>
    </source>
</evidence>
<evidence type="ECO:0000256" key="2">
    <source>
        <dbReference type="ARBA" id="ARBA00022741"/>
    </source>
</evidence>
<dbReference type="InterPro" id="IPR025313">
    <property type="entry name" value="SPB4-like_CTE"/>
</dbReference>
<dbReference type="InterPro" id="IPR044773">
    <property type="entry name" value="DDX18/Has1_DEADc"/>
</dbReference>
<feature type="region of interest" description="Disordered" evidence="12">
    <location>
        <begin position="31"/>
        <end position="94"/>
    </location>
</feature>
<keyword evidence="5 10" id="KW-0067">ATP-binding</keyword>
<dbReference type="EMBL" id="JALNTZ010000001">
    <property type="protein sequence ID" value="KAJ3666309.1"/>
    <property type="molecule type" value="Genomic_DNA"/>
</dbReference>
<evidence type="ECO:0000259" key="14">
    <source>
        <dbReference type="PROSITE" id="PS51194"/>
    </source>
</evidence>
<comment type="subcellular location">
    <subcellularLocation>
        <location evidence="1">Nucleus</location>
        <location evidence="1">Nucleolus</location>
    </subcellularLocation>
</comment>
<comment type="caution">
    <text evidence="15">The sequence shown here is derived from an EMBL/GenBank/DDBJ whole genome shotgun (WGS) entry which is preliminary data.</text>
</comment>